<evidence type="ECO:0000313" key="8">
    <source>
        <dbReference type="Proteomes" id="UP000789342"/>
    </source>
</evidence>
<evidence type="ECO:0000256" key="1">
    <source>
        <dbReference type="ARBA" id="ARBA00004240"/>
    </source>
</evidence>
<sequence>SNESSSWLFAKKMPKATLDSLWGSLEGKFNKFVAGDNADETSDSQEVVGPFSHFNTTMRSTPDQAEVRQRRSSTPGVNGHADARAVNGYHSNAFSPVSFDGQTSISPVPEGQSFSTDNGYSAVDHQGQNTNLYS</sequence>
<dbReference type="Proteomes" id="UP000789342">
    <property type="component" value="Unassembled WGS sequence"/>
</dbReference>
<evidence type="ECO:0000313" key="7">
    <source>
        <dbReference type="EMBL" id="CAG8788947.1"/>
    </source>
</evidence>
<dbReference type="GO" id="GO:0016192">
    <property type="term" value="P:vesicle-mediated transport"/>
    <property type="evidence" value="ECO:0007669"/>
    <property type="project" value="UniProtKB-KW"/>
</dbReference>
<dbReference type="OrthoDB" id="8918678at2759"/>
<evidence type="ECO:0000256" key="3">
    <source>
        <dbReference type="ARBA" id="ARBA00022824"/>
    </source>
</evidence>
<keyword evidence="2" id="KW-0813">Transport</keyword>
<feature type="non-terminal residue" evidence="7">
    <location>
        <position position="1"/>
    </location>
</feature>
<feature type="non-terminal residue" evidence="7">
    <location>
        <position position="134"/>
    </location>
</feature>
<feature type="domain" description="Sec16 Sec23-binding" evidence="6">
    <location>
        <begin position="4"/>
        <end position="36"/>
    </location>
</feature>
<evidence type="ECO:0000256" key="4">
    <source>
        <dbReference type="ARBA" id="ARBA00022892"/>
    </source>
</evidence>
<feature type="compositionally biased region" description="Polar residues" evidence="5">
    <location>
        <begin position="89"/>
        <end position="119"/>
    </location>
</feature>
<keyword evidence="4" id="KW-0931">ER-Golgi transport</keyword>
<proteinExistence type="predicted"/>
<comment type="caution">
    <text evidence="7">The sequence shown here is derived from an EMBL/GenBank/DDBJ whole genome shotgun (WGS) entry which is preliminary data.</text>
</comment>
<organism evidence="7 8">
    <name type="scientific">Acaulospora morrowiae</name>
    <dbReference type="NCBI Taxonomy" id="94023"/>
    <lineage>
        <taxon>Eukaryota</taxon>
        <taxon>Fungi</taxon>
        <taxon>Fungi incertae sedis</taxon>
        <taxon>Mucoromycota</taxon>
        <taxon>Glomeromycotina</taxon>
        <taxon>Glomeromycetes</taxon>
        <taxon>Diversisporales</taxon>
        <taxon>Acaulosporaceae</taxon>
        <taxon>Acaulospora</taxon>
    </lineage>
</organism>
<evidence type="ECO:0000259" key="6">
    <source>
        <dbReference type="Pfam" id="PF12931"/>
    </source>
</evidence>
<reference evidence="7" key="1">
    <citation type="submission" date="2021-06" db="EMBL/GenBank/DDBJ databases">
        <authorList>
            <person name="Kallberg Y."/>
            <person name="Tangrot J."/>
            <person name="Rosling A."/>
        </authorList>
    </citation>
    <scope>NUCLEOTIDE SEQUENCE</scope>
    <source>
        <strain evidence="7">CL551</strain>
    </source>
</reference>
<dbReference type="AlphaFoldDB" id="A0A9N9NZU8"/>
<accession>A0A9N9NZU8</accession>
<dbReference type="GO" id="GO:0005783">
    <property type="term" value="C:endoplasmic reticulum"/>
    <property type="evidence" value="ECO:0007669"/>
    <property type="project" value="UniProtKB-SubCell"/>
</dbReference>
<dbReference type="Pfam" id="PF12931">
    <property type="entry name" value="TPR_Sec16"/>
    <property type="match status" value="1"/>
</dbReference>
<keyword evidence="8" id="KW-1185">Reference proteome</keyword>
<comment type="subcellular location">
    <subcellularLocation>
        <location evidence="1">Endoplasmic reticulum</location>
    </subcellularLocation>
</comment>
<dbReference type="InterPro" id="IPR024298">
    <property type="entry name" value="Sec16_Sec23-bd"/>
</dbReference>
<evidence type="ECO:0000256" key="5">
    <source>
        <dbReference type="SAM" id="MobiDB-lite"/>
    </source>
</evidence>
<feature type="compositionally biased region" description="Polar residues" evidence="5">
    <location>
        <begin position="53"/>
        <end position="63"/>
    </location>
</feature>
<feature type="region of interest" description="Disordered" evidence="5">
    <location>
        <begin position="35"/>
        <end position="134"/>
    </location>
</feature>
<protein>
    <submittedName>
        <fullName evidence="7">18587_t:CDS:1</fullName>
    </submittedName>
</protein>
<keyword evidence="3" id="KW-0256">Endoplasmic reticulum</keyword>
<name>A0A9N9NZU8_9GLOM</name>
<evidence type="ECO:0000256" key="2">
    <source>
        <dbReference type="ARBA" id="ARBA00022448"/>
    </source>
</evidence>
<dbReference type="EMBL" id="CAJVPV010059495">
    <property type="protein sequence ID" value="CAG8788947.1"/>
    <property type="molecule type" value="Genomic_DNA"/>
</dbReference>
<gene>
    <name evidence="7" type="ORF">AMORRO_LOCUS17971</name>
</gene>